<dbReference type="Pfam" id="PF13302">
    <property type="entry name" value="Acetyltransf_3"/>
    <property type="match status" value="1"/>
</dbReference>
<name>A0A7W7H5G8_9ACTN</name>
<sequence>MPELIIPTARLRDSWLESRDEWGRGVHQDGAGLRPGTEVDTPEQFAAWVDGLVAAADRDVPAPEGWVHCTFRWIVEDDRYLGAIALRHELNDFLLRAGGHIGYGVRPSARRRGLASWALGEMLVEAGKLGLDRVLITCNVANEASARTIEGRGGVLEDVRETELGPLKRYWISL</sequence>
<dbReference type="InterPro" id="IPR000182">
    <property type="entry name" value="GNAT_dom"/>
</dbReference>
<evidence type="ECO:0000313" key="3">
    <source>
        <dbReference type="Proteomes" id="UP000546162"/>
    </source>
</evidence>
<keyword evidence="3" id="KW-1185">Reference proteome</keyword>
<dbReference type="Proteomes" id="UP000546162">
    <property type="component" value="Unassembled WGS sequence"/>
</dbReference>
<evidence type="ECO:0000313" key="2">
    <source>
        <dbReference type="EMBL" id="MBB4744358.1"/>
    </source>
</evidence>
<dbReference type="PANTHER" id="PTHR39173">
    <property type="entry name" value="ACETYLTRANSFERASE"/>
    <property type="match status" value="1"/>
</dbReference>
<proteinExistence type="predicted"/>
<dbReference type="SUPFAM" id="SSF55729">
    <property type="entry name" value="Acyl-CoA N-acyltransferases (Nat)"/>
    <property type="match status" value="1"/>
</dbReference>
<dbReference type="PROSITE" id="PS51186">
    <property type="entry name" value="GNAT"/>
    <property type="match status" value="1"/>
</dbReference>
<feature type="domain" description="N-acetyltransferase" evidence="1">
    <location>
        <begin position="31"/>
        <end position="174"/>
    </location>
</feature>
<accession>A0A7W7H5G8</accession>
<reference evidence="2 3" key="1">
    <citation type="submission" date="2020-08" db="EMBL/GenBank/DDBJ databases">
        <title>Sequencing the genomes of 1000 actinobacteria strains.</title>
        <authorList>
            <person name="Klenk H.-P."/>
        </authorList>
    </citation>
    <scope>NUCLEOTIDE SEQUENCE [LARGE SCALE GENOMIC DNA]</scope>
    <source>
        <strain evidence="2 3">DSM 45809</strain>
    </source>
</reference>
<dbReference type="AlphaFoldDB" id="A0A7W7H5G8"/>
<dbReference type="EMBL" id="JACHNB010000001">
    <property type="protein sequence ID" value="MBB4744358.1"/>
    <property type="molecule type" value="Genomic_DNA"/>
</dbReference>
<dbReference type="PANTHER" id="PTHR39173:SF1">
    <property type="entry name" value="ACETYLTRANSFERASE"/>
    <property type="match status" value="1"/>
</dbReference>
<dbReference type="Gene3D" id="3.40.630.30">
    <property type="match status" value="1"/>
</dbReference>
<dbReference type="RefSeq" id="WP_185044526.1">
    <property type="nucleotide sequence ID" value="NZ_BAABFG010000005.1"/>
</dbReference>
<comment type="caution">
    <text evidence="2">The sequence shown here is derived from an EMBL/GenBank/DDBJ whole genome shotgun (WGS) entry which is preliminary data.</text>
</comment>
<keyword evidence="2" id="KW-0808">Transferase</keyword>
<evidence type="ECO:0000259" key="1">
    <source>
        <dbReference type="PROSITE" id="PS51186"/>
    </source>
</evidence>
<gene>
    <name evidence="2" type="ORF">BJY16_007817</name>
</gene>
<dbReference type="CDD" id="cd04301">
    <property type="entry name" value="NAT_SF"/>
    <property type="match status" value="1"/>
</dbReference>
<organism evidence="2 3">
    <name type="scientific">Actinoplanes octamycinicus</name>
    <dbReference type="NCBI Taxonomy" id="135948"/>
    <lineage>
        <taxon>Bacteria</taxon>
        <taxon>Bacillati</taxon>
        <taxon>Actinomycetota</taxon>
        <taxon>Actinomycetes</taxon>
        <taxon>Micromonosporales</taxon>
        <taxon>Micromonosporaceae</taxon>
        <taxon>Actinoplanes</taxon>
    </lineage>
</organism>
<dbReference type="GO" id="GO:0016747">
    <property type="term" value="F:acyltransferase activity, transferring groups other than amino-acyl groups"/>
    <property type="evidence" value="ECO:0007669"/>
    <property type="project" value="InterPro"/>
</dbReference>
<protein>
    <submittedName>
        <fullName evidence="2">Putative acetyltransferase</fullName>
    </submittedName>
</protein>
<dbReference type="InterPro" id="IPR016181">
    <property type="entry name" value="Acyl_CoA_acyltransferase"/>
</dbReference>